<reference evidence="1 2" key="1">
    <citation type="submission" date="2024-03" db="EMBL/GenBank/DDBJ databases">
        <authorList>
            <person name="Gkanogiannis A."/>
            <person name="Becerra Lopez-Lavalle L."/>
        </authorList>
    </citation>
    <scope>NUCLEOTIDE SEQUENCE [LARGE SCALE GENOMIC DNA]</scope>
</reference>
<dbReference type="EMBL" id="OZ021738">
    <property type="protein sequence ID" value="CAK9319398.1"/>
    <property type="molecule type" value="Genomic_DNA"/>
</dbReference>
<protein>
    <submittedName>
        <fullName evidence="1">Uncharacterized protein</fullName>
    </submittedName>
</protein>
<proteinExistence type="predicted"/>
<gene>
    <name evidence="1" type="ORF">CITCOLO1_LOCUS11402</name>
</gene>
<accession>A0ABP0YFW4</accession>
<sequence>HIHGPSTSDGSWEAVPLRPTCALLKDLAGMFRLQTLDQPWASLPSVQAVLLDPFLSPRLLTN</sequence>
<keyword evidence="2" id="KW-1185">Reference proteome</keyword>
<evidence type="ECO:0000313" key="1">
    <source>
        <dbReference type="EMBL" id="CAK9319398.1"/>
    </source>
</evidence>
<name>A0ABP0YFW4_9ROSI</name>
<feature type="non-terminal residue" evidence="1">
    <location>
        <position position="1"/>
    </location>
</feature>
<organism evidence="1 2">
    <name type="scientific">Citrullus colocynthis</name>
    <name type="common">colocynth</name>
    <dbReference type="NCBI Taxonomy" id="252529"/>
    <lineage>
        <taxon>Eukaryota</taxon>
        <taxon>Viridiplantae</taxon>
        <taxon>Streptophyta</taxon>
        <taxon>Embryophyta</taxon>
        <taxon>Tracheophyta</taxon>
        <taxon>Spermatophyta</taxon>
        <taxon>Magnoliopsida</taxon>
        <taxon>eudicotyledons</taxon>
        <taxon>Gunneridae</taxon>
        <taxon>Pentapetalae</taxon>
        <taxon>rosids</taxon>
        <taxon>fabids</taxon>
        <taxon>Cucurbitales</taxon>
        <taxon>Cucurbitaceae</taxon>
        <taxon>Benincaseae</taxon>
        <taxon>Citrullus</taxon>
    </lineage>
</organism>
<dbReference type="Proteomes" id="UP001642487">
    <property type="component" value="Chromosome 4"/>
</dbReference>
<evidence type="ECO:0000313" key="2">
    <source>
        <dbReference type="Proteomes" id="UP001642487"/>
    </source>
</evidence>